<evidence type="ECO:0000313" key="3">
    <source>
        <dbReference type="Proteomes" id="UP000272428"/>
    </source>
</evidence>
<proteinExistence type="predicted"/>
<dbReference type="RefSeq" id="WP_121462823.1">
    <property type="nucleotide sequence ID" value="NZ_RBXB01000003.1"/>
</dbReference>
<feature type="transmembrane region" description="Helical" evidence="1">
    <location>
        <begin position="119"/>
        <end position="135"/>
    </location>
</feature>
<dbReference type="EMBL" id="RBXB01000003">
    <property type="protein sequence ID" value="RKS96848.1"/>
    <property type="molecule type" value="Genomic_DNA"/>
</dbReference>
<keyword evidence="1" id="KW-0812">Transmembrane</keyword>
<feature type="transmembrane region" description="Helical" evidence="1">
    <location>
        <begin position="20"/>
        <end position="39"/>
    </location>
</feature>
<gene>
    <name evidence="2" type="ORF">BCF58_3283</name>
</gene>
<dbReference type="AlphaFoldDB" id="A0A495SCF7"/>
<evidence type="ECO:0000256" key="1">
    <source>
        <dbReference type="SAM" id="Phobius"/>
    </source>
</evidence>
<keyword evidence="3" id="KW-1185">Reference proteome</keyword>
<keyword evidence="1" id="KW-1133">Transmembrane helix</keyword>
<keyword evidence="1" id="KW-0472">Membrane</keyword>
<accession>A0A495SCF7</accession>
<dbReference type="OrthoDB" id="1151358at2"/>
<protein>
    <submittedName>
        <fullName evidence="2">Uncharacterized protein</fullName>
    </submittedName>
</protein>
<comment type="caution">
    <text evidence="2">The sequence shown here is derived from an EMBL/GenBank/DDBJ whole genome shotgun (WGS) entry which is preliminary data.</text>
</comment>
<feature type="transmembrane region" description="Helical" evidence="1">
    <location>
        <begin position="95"/>
        <end position="113"/>
    </location>
</feature>
<organism evidence="2 3">
    <name type="scientific">Chryseobacterium defluvii</name>
    <dbReference type="NCBI Taxonomy" id="160396"/>
    <lineage>
        <taxon>Bacteria</taxon>
        <taxon>Pseudomonadati</taxon>
        <taxon>Bacteroidota</taxon>
        <taxon>Flavobacteriia</taxon>
        <taxon>Flavobacteriales</taxon>
        <taxon>Weeksellaceae</taxon>
        <taxon>Chryseobacterium group</taxon>
        <taxon>Chryseobacterium</taxon>
    </lineage>
</organism>
<sequence length="158" mass="17711">MKIQNQNATLASSLKRINVIFFGLLFGMVSMGSIIYVINPTENFDFNFKNPLLIIMMVVMIAGVFASGFLYNTLKSKIETKDSLQDKIAKIQQALIIKFALIEGPALLGIILFLVESNLAFLILSVLMILYFVTLKPSKNKLADDMNLTSQERREIGE</sequence>
<dbReference type="Proteomes" id="UP000272428">
    <property type="component" value="Unassembled WGS sequence"/>
</dbReference>
<name>A0A495SCF7_9FLAO</name>
<reference evidence="2 3" key="1">
    <citation type="submission" date="2018-10" db="EMBL/GenBank/DDBJ databases">
        <title>Genomic Encyclopedia of Archaeal and Bacterial Type Strains, Phase II (KMG-II): from individual species to whole genera.</title>
        <authorList>
            <person name="Goeker M."/>
        </authorList>
    </citation>
    <scope>NUCLEOTIDE SEQUENCE [LARGE SCALE GENOMIC DNA]</scope>
    <source>
        <strain evidence="2 3">DSM 14219</strain>
    </source>
</reference>
<feature type="transmembrane region" description="Helical" evidence="1">
    <location>
        <begin position="51"/>
        <end position="74"/>
    </location>
</feature>
<evidence type="ECO:0000313" key="2">
    <source>
        <dbReference type="EMBL" id="RKS96848.1"/>
    </source>
</evidence>